<keyword evidence="5" id="KW-1185">Reference proteome</keyword>
<accession>A0A1C5JA17</accession>
<reference evidence="5" key="1">
    <citation type="submission" date="2016-06" db="EMBL/GenBank/DDBJ databases">
        <authorList>
            <person name="Varghese N."/>
            <person name="Submissions Spin"/>
        </authorList>
    </citation>
    <scope>NUCLEOTIDE SEQUENCE [LARGE SCALE GENOMIC DNA]</scope>
    <source>
        <strain evidence="5">DSM 43819</strain>
    </source>
</reference>
<dbReference type="SUPFAM" id="SSF55961">
    <property type="entry name" value="Bet v1-like"/>
    <property type="match status" value="1"/>
</dbReference>
<comment type="similarity">
    <text evidence="1">Belongs to the AHA1 family.</text>
</comment>
<dbReference type="AlphaFoldDB" id="A0A1C5JA17"/>
<dbReference type="Proteomes" id="UP000198221">
    <property type="component" value="Chromosome I"/>
</dbReference>
<dbReference type="Pfam" id="PF08327">
    <property type="entry name" value="AHSA1"/>
    <property type="match status" value="1"/>
</dbReference>
<sequence>MERHVAQKLTATTTGVIDAEPAAVWAVLTDPELLSQAFFGAKVETDWRAGSPITFSGEWDGKSFQDKGEIVTVEPDKLLRFTHYSPLSGQPDLPENYHTVTFGLTPAKGGTELTISQSNAGSEEERKHSEANWAQVSDTVKRLAER</sequence>
<evidence type="ECO:0000259" key="3">
    <source>
        <dbReference type="Pfam" id="PF08327"/>
    </source>
</evidence>
<dbReference type="EMBL" id="LT607754">
    <property type="protein sequence ID" value="SCG67101.1"/>
    <property type="molecule type" value="Genomic_DNA"/>
</dbReference>
<evidence type="ECO:0000313" key="4">
    <source>
        <dbReference type="EMBL" id="SCG67101.1"/>
    </source>
</evidence>
<feature type="domain" description="Activator of Hsp90 ATPase homologue 1/2-like C-terminal" evidence="3">
    <location>
        <begin position="18"/>
        <end position="143"/>
    </location>
</feature>
<evidence type="ECO:0000256" key="1">
    <source>
        <dbReference type="ARBA" id="ARBA00006817"/>
    </source>
</evidence>
<name>A0A1C5JA17_9ACTN</name>
<dbReference type="CDD" id="cd07814">
    <property type="entry name" value="SRPBCC_CalC_Aha1-like"/>
    <property type="match status" value="1"/>
</dbReference>
<organism evidence="4 5">
    <name type="scientific">Micromonospora inositola</name>
    <dbReference type="NCBI Taxonomy" id="47865"/>
    <lineage>
        <taxon>Bacteria</taxon>
        <taxon>Bacillati</taxon>
        <taxon>Actinomycetota</taxon>
        <taxon>Actinomycetes</taxon>
        <taxon>Micromonosporales</taxon>
        <taxon>Micromonosporaceae</taxon>
        <taxon>Micromonospora</taxon>
    </lineage>
</organism>
<feature type="region of interest" description="Disordered" evidence="2">
    <location>
        <begin position="111"/>
        <end position="138"/>
    </location>
</feature>
<evidence type="ECO:0000256" key="2">
    <source>
        <dbReference type="SAM" id="MobiDB-lite"/>
    </source>
</evidence>
<protein>
    <submittedName>
        <fullName evidence="4">Uncharacterized conserved protein YndB, AHSA1/START domain</fullName>
    </submittedName>
</protein>
<dbReference type="Gene3D" id="3.30.530.20">
    <property type="match status" value="1"/>
</dbReference>
<evidence type="ECO:0000313" key="5">
    <source>
        <dbReference type="Proteomes" id="UP000198221"/>
    </source>
</evidence>
<gene>
    <name evidence="4" type="ORF">GA0070613_4250</name>
</gene>
<dbReference type="InterPro" id="IPR023393">
    <property type="entry name" value="START-like_dom_sf"/>
</dbReference>
<dbReference type="OrthoDB" id="9803476at2"/>
<dbReference type="InterPro" id="IPR013538">
    <property type="entry name" value="ASHA1/2-like_C"/>
</dbReference>
<proteinExistence type="inferred from homology"/>